<dbReference type="Pfam" id="PF03816">
    <property type="entry name" value="LytR_cpsA_psr"/>
    <property type="match status" value="1"/>
</dbReference>
<dbReference type="InterPro" id="IPR050922">
    <property type="entry name" value="LytR/CpsA/Psr_CW_biosynth"/>
</dbReference>
<evidence type="ECO:0000313" key="5">
    <source>
        <dbReference type="Proteomes" id="UP000271708"/>
    </source>
</evidence>
<evidence type="ECO:0000259" key="3">
    <source>
        <dbReference type="Pfam" id="PF03816"/>
    </source>
</evidence>
<evidence type="ECO:0000313" key="4">
    <source>
        <dbReference type="EMBL" id="QFQ31106.2"/>
    </source>
</evidence>
<keyword evidence="2" id="KW-0472">Membrane</keyword>
<keyword evidence="2" id="KW-1133">Transmembrane helix</keyword>
<comment type="similarity">
    <text evidence="1">Belongs to the LytR/CpsA/Psr (LCP) family.</text>
</comment>
<organism evidence="4 5">
    <name type="scientific">Janibacter melonis</name>
    <dbReference type="NCBI Taxonomy" id="262209"/>
    <lineage>
        <taxon>Bacteria</taxon>
        <taxon>Bacillati</taxon>
        <taxon>Actinomycetota</taxon>
        <taxon>Actinomycetes</taxon>
        <taxon>Micrococcales</taxon>
        <taxon>Intrasporangiaceae</taxon>
        <taxon>Janibacter</taxon>
    </lineage>
</organism>
<dbReference type="KEGG" id="jme:EEW87_013580"/>
<dbReference type="PANTHER" id="PTHR33392:SF6">
    <property type="entry name" value="POLYISOPRENYL-TEICHOIC ACID--PEPTIDOGLYCAN TEICHOIC ACID TRANSFERASE TAGU"/>
    <property type="match status" value="1"/>
</dbReference>
<dbReference type="Gene3D" id="3.40.630.190">
    <property type="entry name" value="LCP protein"/>
    <property type="match status" value="1"/>
</dbReference>
<gene>
    <name evidence="4" type="ORF">EEW87_013580</name>
</gene>
<feature type="transmembrane region" description="Helical" evidence="2">
    <location>
        <begin position="45"/>
        <end position="66"/>
    </location>
</feature>
<dbReference type="Proteomes" id="UP000271708">
    <property type="component" value="Chromosome"/>
</dbReference>
<dbReference type="EMBL" id="CP044548">
    <property type="protein sequence ID" value="QFQ31106.2"/>
    <property type="molecule type" value="Genomic_DNA"/>
</dbReference>
<accession>A0A5P8FNF4</accession>
<sequence>MPTNLDADEIPGAAPRLGRVIDDLLDEPDDQRDPPPKKKRRLRRALLVIASVVVLVLAGVAGYVGYLSTKVDDIAREPLLPTQEDGQEGTTSEGTKLVSGRGTNYLVIGSDARPGESASRADVIQLVHVPADSSGVYLVHFPRDLYVPIPGKGEDKINAAYAYGGAPLLVRTIQDLVGVKIDHVAKTDFEGFKQMTDAVGGVRVYAEEASGSSGNGGVAITKGWNDLDGEQALGFVRERYQLSEGDISRGQRQQAWMKAIMTKALSPGVLLNPMKFSSFVEAGTSNSVVDDTLTSKEIRDQALALRSIRGDDIHFITAPFSGYGTSPGGASIDVLDEEGMAELGDALKADEMDTYEAR</sequence>
<protein>
    <submittedName>
        <fullName evidence="4">LytR family transcriptional regulator</fullName>
    </submittedName>
</protein>
<evidence type="ECO:0000256" key="2">
    <source>
        <dbReference type="SAM" id="Phobius"/>
    </source>
</evidence>
<reference evidence="4 5" key="1">
    <citation type="submission" date="2019-09" db="EMBL/GenBank/DDBJ databases">
        <title>Complete Genome Sequence of Janibacter melonis M714 with both human health impact and industrial applications.</title>
        <authorList>
            <person name="Jin M."/>
            <person name="Zhao Q.R."/>
        </authorList>
    </citation>
    <scope>NUCLEOTIDE SEQUENCE [LARGE SCALE GENOMIC DNA]</scope>
    <source>
        <strain evidence="4 5">M714</strain>
    </source>
</reference>
<dbReference type="PANTHER" id="PTHR33392">
    <property type="entry name" value="POLYISOPRENYL-TEICHOIC ACID--PEPTIDOGLYCAN TEICHOIC ACID TRANSFERASE TAGU"/>
    <property type="match status" value="1"/>
</dbReference>
<proteinExistence type="inferred from homology"/>
<feature type="domain" description="Cell envelope-related transcriptional attenuator" evidence="3">
    <location>
        <begin position="120"/>
        <end position="265"/>
    </location>
</feature>
<dbReference type="NCBIfam" id="TIGR00350">
    <property type="entry name" value="lytR_cpsA_psr"/>
    <property type="match status" value="1"/>
</dbReference>
<name>A0A5P8FNF4_9MICO</name>
<dbReference type="InterPro" id="IPR004474">
    <property type="entry name" value="LytR_CpsA_psr"/>
</dbReference>
<keyword evidence="2" id="KW-0812">Transmembrane</keyword>
<evidence type="ECO:0000256" key="1">
    <source>
        <dbReference type="ARBA" id="ARBA00006068"/>
    </source>
</evidence>
<dbReference type="AlphaFoldDB" id="A0A5P8FNF4"/>